<name>A0A8J2VKH4_9BACL</name>
<proteinExistence type="inferred from homology"/>
<feature type="transmembrane region" description="Helical" evidence="7">
    <location>
        <begin position="40"/>
        <end position="61"/>
    </location>
</feature>
<evidence type="ECO:0000259" key="9">
    <source>
        <dbReference type="PROSITE" id="PS50885"/>
    </source>
</evidence>
<dbReference type="Pfam" id="PF00672">
    <property type="entry name" value="HAMP"/>
    <property type="match status" value="1"/>
</dbReference>
<dbReference type="SMART" id="SM00283">
    <property type="entry name" value="MA"/>
    <property type="match status" value="1"/>
</dbReference>
<dbReference type="GO" id="GO:0007165">
    <property type="term" value="P:signal transduction"/>
    <property type="evidence" value="ECO:0007669"/>
    <property type="project" value="UniProtKB-KW"/>
</dbReference>
<dbReference type="PROSITE" id="PS50885">
    <property type="entry name" value="HAMP"/>
    <property type="match status" value="1"/>
</dbReference>
<dbReference type="Gene3D" id="1.10.287.950">
    <property type="entry name" value="Methyl-accepting chemotaxis protein"/>
    <property type="match status" value="1"/>
</dbReference>
<organism evidence="10 11">
    <name type="scientific">Pullulanibacillus camelliae</name>
    <dbReference type="NCBI Taxonomy" id="1707096"/>
    <lineage>
        <taxon>Bacteria</taxon>
        <taxon>Bacillati</taxon>
        <taxon>Bacillota</taxon>
        <taxon>Bacilli</taxon>
        <taxon>Bacillales</taxon>
        <taxon>Sporolactobacillaceae</taxon>
        <taxon>Pullulanibacillus</taxon>
    </lineage>
</organism>
<evidence type="ECO:0000256" key="5">
    <source>
        <dbReference type="ARBA" id="ARBA00029447"/>
    </source>
</evidence>
<reference evidence="10" key="1">
    <citation type="journal article" date="2014" name="Int. J. Syst. Evol. Microbiol.">
        <title>Complete genome sequence of Corynebacterium casei LMG S-19264T (=DSM 44701T), isolated from a smear-ripened cheese.</title>
        <authorList>
            <consortium name="US DOE Joint Genome Institute (JGI-PGF)"/>
            <person name="Walter F."/>
            <person name="Albersmeier A."/>
            <person name="Kalinowski J."/>
            <person name="Ruckert C."/>
        </authorList>
    </citation>
    <scope>NUCLEOTIDE SEQUENCE</scope>
    <source>
        <strain evidence="10">CGMCC 1.15371</strain>
    </source>
</reference>
<evidence type="ECO:0000256" key="7">
    <source>
        <dbReference type="SAM" id="Phobius"/>
    </source>
</evidence>
<keyword evidence="2" id="KW-1003">Cell membrane</keyword>
<evidence type="ECO:0008006" key="12">
    <source>
        <dbReference type="Google" id="ProtNLM"/>
    </source>
</evidence>
<dbReference type="InterPro" id="IPR003660">
    <property type="entry name" value="HAMP_dom"/>
</dbReference>
<comment type="similarity">
    <text evidence="5">Belongs to the methyl-accepting chemotaxis (MCP) protein family.</text>
</comment>
<dbReference type="PANTHER" id="PTHR32089:SF114">
    <property type="entry name" value="METHYL-ACCEPTING CHEMOTAXIS PROTEIN MCPB"/>
    <property type="match status" value="1"/>
</dbReference>
<dbReference type="PROSITE" id="PS50111">
    <property type="entry name" value="CHEMOTAXIS_TRANSDUC_2"/>
    <property type="match status" value="1"/>
</dbReference>
<comment type="caution">
    <text evidence="10">The sequence shown here is derived from an EMBL/GenBank/DDBJ whole genome shotgun (WGS) entry which is preliminary data.</text>
</comment>
<reference evidence="10" key="2">
    <citation type="submission" date="2020-09" db="EMBL/GenBank/DDBJ databases">
        <authorList>
            <person name="Sun Q."/>
            <person name="Zhou Y."/>
        </authorList>
    </citation>
    <scope>NUCLEOTIDE SEQUENCE</scope>
    <source>
        <strain evidence="10">CGMCC 1.15371</strain>
    </source>
</reference>
<keyword evidence="7" id="KW-1133">Transmembrane helix</keyword>
<dbReference type="EMBL" id="BMIR01000001">
    <property type="protein sequence ID" value="GGE29514.1"/>
    <property type="molecule type" value="Genomic_DNA"/>
</dbReference>
<keyword evidence="11" id="KW-1185">Reference proteome</keyword>
<evidence type="ECO:0000256" key="6">
    <source>
        <dbReference type="PROSITE-ProRule" id="PRU00284"/>
    </source>
</evidence>
<keyword evidence="3 7" id="KW-0472">Membrane</keyword>
<dbReference type="Proteomes" id="UP000628775">
    <property type="component" value="Unassembled WGS sequence"/>
</dbReference>
<evidence type="ECO:0000256" key="2">
    <source>
        <dbReference type="ARBA" id="ARBA00022475"/>
    </source>
</evidence>
<evidence type="ECO:0000256" key="1">
    <source>
        <dbReference type="ARBA" id="ARBA00004236"/>
    </source>
</evidence>
<dbReference type="InterPro" id="IPR004089">
    <property type="entry name" value="MCPsignal_dom"/>
</dbReference>
<dbReference type="PANTHER" id="PTHR32089">
    <property type="entry name" value="METHYL-ACCEPTING CHEMOTAXIS PROTEIN MCPB"/>
    <property type="match status" value="1"/>
</dbReference>
<accession>A0A8J2VKH4</accession>
<evidence type="ECO:0000313" key="10">
    <source>
        <dbReference type="EMBL" id="GGE29514.1"/>
    </source>
</evidence>
<feature type="domain" description="Methyl-accepting transducer" evidence="8">
    <location>
        <begin position="134"/>
        <end position="384"/>
    </location>
</feature>
<dbReference type="SMART" id="SM00304">
    <property type="entry name" value="HAMP"/>
    <property type="match status" value="1"/>
</dbReference>
<dbReference type="CDD" id="cd06225">
    <property type="entry name" value="HAMP"/>
    <property type="match status" value="1"/>
</dbReference>
<evidence type="ECO:0000256" key="4">
    <source>
        <dbReference type="ARBA" id="ARBA00023224"/>
    </source>
</evidence>
<comment type="subcellular location">
    <subcellularLocation>
        <location evidence="1">Cell membrane</location>
    </subcellularLocation>
</comment>
<keyword evidence="7" id="KW-0812">Transmembrane</keyword>
<evidence type="ECO:0000256" key="3">
    <source>
        <dbReference type="ARBA" id="ARBA00023136"/>
    </source>
</evidence>
<dbReference type="AlphaFoldDB" id="A0A8J2VKH4"/>
<protein>
    <recommendedName>
        <fullName evidence="12">Methyl-accepting chemotaxis protein</fullName>
    </recommendedName>
</protein>
<sequence>MKSIKFKIICVSLLLLVVPSLIVAITSYIEVKHQADHIGTTLLILMICLVIVGIVITYFFARHLARPLKQMIASVDQIASGNLESTVTELKTKDEVGRLSKGFNQITHQLQTLIEKIEKSIQDIDIASENLNVVSKETTSSGEEINHAVTDISKGAMQQAADSEKTLDFNNTLSKQIDTVNDQNKQILASTEHVLHSNEKGMESIHVLKEKSMQTYQAVEGIGQVIVNLVQKVDDIEGIITLINDISEQTNLLALNASIEAARAGEQGKGFAVVAGEIKQLAEQTSTATKRVSETLQGIRSETVVVNDEMSKSTHFIEDQNQAVLETETIFKDIDQMVKHIVDAITTVNKGMDQLVESKNDLTTSIENIAAVSEETAASTEEVTASVTEQQYAIQVIANSADMLKEAITNLKEEINKFKK</sequence>
<evidence type="ECO:0000313" key="11">
    <source>
        <dbReference type="Proteomes" id="UP000628775"/>
    </source>
</evidence>
<evidence type="ECO:0000259" key="8">
    <source>
        <dbReference type="PROSITE" id="PS50111"/>
    </source>
</evidence>
<feature type="domain" description="HAMP" evidence="9">
    <location>
        <begin position="62"/>
        <end position="115"/>
    </location>
</feature>
<gene>
    <name evidence="10" type="ORF">GCM10011391_05070</name>
</gene>
<dbReference type="GO" id="GO:0005886">
    <property type="term" value="C:plasma membrane"/>
    <property type="evidence" value="ECO:0007669"/>
    <property type="project" value="UniProtKB-SubCell"/>
</dbReference>
<keyword evidence="4 6" id="KW-0807">Transducer</keyword>
<dbReference type="Gene3D" id="6.10.340.10">
    <property type="match status" value="1"/>
</dbReference>
<dbReference type="Pfam" id="PF00015">
    <property type="entry name" value="MCPsignal"/>
    <property type="match status" value="1"/>
</dbReference>
<dbReference type="SUPFAM" id="SSF58104">
    <property type="entry name" value="Methyl-accepting chemotaxis protein (MCP) signaling domain"/>
    <property type="match status" value="1"/>
</dbReference>